<protein>
    <submittedName>
        <fullName evidence="2">Uncharacterized protein</fullName>
    </submittedName>
</protein>
<gene>
    <name evidence="2" type="ORF">SAMN05444141_108108</name>
</gene>
<evidence type="ECO:0000256" key="1">
    <source>
        <dbReference type="SAM" id="MobiDB-lite"/>
    </source>
</evidence>
<dbReference type="EMBL" id="FPBD01000008">
    <property type="protein sequence ID" value="SFU09046.1"/>
    <property type="molecule type" value="Genomic_DNA"/>
</dbReference>
<evidence type="ECO:0000313" key="2">
    <source>
        <dbReference type="EMBL" id="SFU09046.1"/>
    </source>
</evidence>
<dbReference type="Proteomes" id="UP000183371">
    <property type="component" value="Unassembled WGS sequence"/>
</dbReference>
<sequence length="49" mass="5237">MRPIKISSTVANDGSYRGCSIRQSLSGGVPDQELSADNVMQNRENGALI</sequence>
<accession>A0A1I7DBS1</accession>
<feature type="region of interest" description="Disordered" evidence="1">
    <location>
        <begin position="22"/>
        <end position="49"/>
    </location>
</feature>
<name>A0A1I7DBS1_9HYPH</name>
<feature type="compositionally biased region" description="Polar residues" evidence="1">
    <location>
        <begin position="38"/>
        <end position="49"/>
    </location>
</feature>
<evidence type="ECO:0000313" key="3">
    <source>
        <dbReference type="Proteomes" id="UP000183371"/>
    </source>
</evidence>
<dbReference type="AlphaFoldDB" id="A0A1I7DBS1"/>
<keyword evidence="3" id="KW-1185">Reference proteome</keyword>
<reference evidence="3" key="1">
    <citation type="submission" date="2016-10" db="EMBL/GenBank/DDBJ databases">
        <authorList>
            <person name="Varghese N."/>
            <person name="Submissions S."/>
        </authorList>
    </citation>
    <scope>NUCLEOTIDE SEQUENCE [LARGE SCALE GENOMIC DNA]</scope>
    <source>
        <strain evidence="3">DSM 17465</strain>
    </source>
</reference>
<organism evidence="2 3">
    <name type="scientific">Pseudovibrio denitrificans</name>
    <dbReference type="NCBI Taxonomy" id="258256"/>
    <lineage>
        <taxon>Bacteria</taxon>
        <taxon>Pseudomonadati</taxon>
        <taxon>Pseudomonadota</taxon>
        <taxon>Alphaproteobacteria</taxon>
        <taxon>Hyphomicrobiales</taxon>
        <taxon>Stappiaceae</taxon>
        <taxon>Pseudovibrio</taxon>
    </lineage>
</organism>
<proteinExistence type="predicted"/>